<accession>A0ACB8XG66</accession>
<dbReference type="EMBL" id="CM042064">
    <property type="protein sequence ID" value="KAI3665806.1"/>
    <property type="molecule type" value="Genomic_DNA"/>
</dbReference>
<proteinExistence type="predicted"/>
<reference evidence="2" key="1">
    <citation type="journal article" date="2022" name="Mol. Ecol. Resour.">
        <title>The genomes of chicory, endive, great burdock and yacon provide insights into Asteraceae palaeo-polyploidization history and plant inulin production.</title>
        <authorList>
            <person name="Fan W."/>
            <person name="Wang S."/>
            <person name="Wang H."/>
            <person name="Wang A."/>
            <person name="Jiang F."/>
            <person name="Liu H."/>
            <person name="Zhao H."/>
            <person name="Xu D."/>
            <person name="Zhang Y."/>
        </authorList>
    </citation>
    <scope>NUCLEOTIDE SEQUENCE [LARGE SCALE GENOMIC DNA]</scope>
    <source>
        <strain evidence="2">cv. Niubang</strain>
    </source>
</reference>
<reference evidence="1 2" key="2">
    <citation type="journal article" date="2022" name="Mol. Ecol. Resour.">
        <title>The genomes of chicory, endive, great burdock and yacon provide insights into Asteraceae paleo-polyploidization history and plant inulin production.</title>
        <authorList>
            <person name="Fan W."/>
            <person name="Wang S."/>
            <person name="Wang H."/>
            <person name="Wang A."/>
            <person name="Jiang F."/>
            <person name="Liu H."/>
            <person name="Zhao H."/>
            <person name="Xu D."/>
            <person name="Zhang Y."/>
        </authorList>
    </citation>
    <scope>NUCLEOTIDE SEQUENCE [LARGE SCALE GENOMIC DNA]</scope>
    <source>
        <strain evidence="2">cv. Niubang</strain>
    </source>
</reference>
<dbReference type="Proteomes" id="UP001055879">
    <property type="component" value="Linkage Group LG18"/>
</dbReference>
<protein>
    <submittedName>
        <fullName evidence="1">Uncharacterized protein</fullName>
    </submittedName>
</protein>
<organism evidence="1 2">
    <name type="scientific">Arctium lappa</name>
    <name type="common">Greater burdock</name>
    <name type="synonym">Lappa major</name>
    <dbReference type="NCBI Taxonomy" id="4217"/>
    <lineage>
        <taxon>Eukaryota</taxon>
        <taxon>Viridiplantae</taxon>
        <taxon>Streptophyta</taxon>
        <taxon>Embryophyta</taxon>
        <taxon>Tracheophyta</taxon>
        <taxon>Spermatophyta</taxon>
        <taxon>Magnoliopsida</taxon>
        <taxon>eudicotyledons</taxon>
        <taxon>Gunneridae</taxon>
        <taxon>Pentapetalae</taxon>
        <taxon>asterids</taxon>
        <taxon>campanulids</taxon>
        <taxon>Asterales</taxon>
        <taxon>Asteraceae</taxon>
        <taxon>Carduoideae</taxon>
        <taxon>Cardueae</taxon>
        <taxon>Arctiinae</taxon>
        <taxon>Arctium</taxon>
    </lineage>
</organism>
<name>A0ACB8XG66_ARCLA</name>
<comment type="caution">
    <text evidence="1">The sequence shown here is derived from an EMBL/GenBank/DDBJ whole genome shotgun (WGS) entry which is preliminary data.</text>
</comment>
<evidence type="ECO:0000313" key="2">
    <source>
        <dbReference type="Proteomes" id="UP001055879"/>
    </source>
</evidence>
<keyword evidence="2" id="KW-1185">Reference proteome</keyword>
<evidence type="ECO:0000313" key="1">
    <source>
        <dbReference type="EMBL" id="KAI3665806.1"/>
    </source>
</evidence>
<sequence>MDPSSFVSTFNVSTTFTPRIWSGILNHYSKIEDLHRRLEVVRNLKRKLAYEASRFAAQREPFPISTMFLNDFTPLPSLAFGDKDTLPTCPYIQIKERLFGKGEPSSGAAMFDAEHHPTAELDQDGWGIFL</sequence>
<gene>
    <name evidence="1" type="ORF">L6452_44441</name>
</gene>